<gene>
    <name evidence="1" type="ORF">Vadar_020756</name>
</gene>
<protein>
    <submittedName>
        <fullName evidence="1">Uncharacterized protein</fullName>
    </submittedName>
</protein>
<dbReference type="Proteomes" id="UP000828048">
    <property type="component" value="Chromosome 8"/>
</dbReference>
<sequence length="188" mass="20135">MSNPNHASSSTKSPSPSSNLSLLISNLGSFISVKLDSTNFIIWKDQWEHIPKATGLTLFVDGIGVQPTPRVHDSSNQEVTNPEFLQWIVDDAHLTSCICGTLSLSIYPVVLNCNSGNYRGGGNSREGGRPSGYSKKDYSQNSHGYGGYVQNTFQKSSGLFLPNSAPLLPSPSSVPQVPSLPLNSPSLV</sequence>
<accession>A0ACB7YH29</accession>
<keyword evidence="2" id="KW-1185">Reference proteome</keyword>
<reference evidence="1 2" key="1">
    <citation type="journal article" date="2021" name="Hortic Res">
        <title>High-quality reference genome and annotation aids understanding of berry development for evergreen blueberry (Vaccinium darrowii).</title>
        <authorList>
            <person name="Yu J."/>
            <person name="Hulse-Kemp A.M."/>
            <person name="Babiker E."/>
            <person name="Staton M."/>
        </authorList>
    </citation>
    <scope>NUCLEOTIDE SEQUENCE [LARGE SCALE GENOMIC DNA]</scope>
    <source>
        <strain evidence="2">cv. NJ 8807/NJ 8810</strain>
        <tissue evidence="1">Young leaf</tissue>
    </source>
</reference>
<name>A0ACB7YH29_9ERIC</name>
<evidence type="ECO:0000313" key="1">
    <source>
        <dbReference type="EMBL" id="KAH7852105.1"/>
    </source>
</evidence>
<evidence type="ECO:0000313" key="2">
    <source>
        <dbReference type="Proteomes" id="UP000828048"/>
    </source>
</evidence>
<dbReference type="EMBL" id="CM037158">
    <property type="protein sequence ID" value="KAH7852105.1"/>
    <property type="molecule type" value="Genomic_DNA"/>
</dbReference>
<organism evidence="1 2">
    <name type="scientific">Vaccinium darrowii</name>
    <dbReference type="NCBI Taxonomy" id="229202"/>
    <lineage>
        <taxon>Eukaryota</taxon>
        <taxon>Viridiplantae</taxon>
        <taxon>Streptophyta</taxon>
        <taxon>Embryophyta</taxon>
        <taxon>Tracheophyta</taxon>
        <taxon>Spermatophyta</taxon>
        <taxon>Magnoliopsida</taxon>
        <taxon>eudicotyledons</taxon>
        <taxon>Gunneridae</taxon>
        <taxon>Pentapetalae</taxon>
        <taxon>asterids</taxon>
        <taxon>Ericales</taxon>
        <taxon>Ericaceae</taxon>
        <taxon>Vaccinioideae</taxon>
        <taxon>Vaccinieae</taxon>
        <taxon>Vaccinium</taxon>
    </lineage>
</organism>
<comment type="caution">
    <text evidence="1">The sequence shown here is derived from an EMBL/GenBank/DDBJ whole genome shotgun (WGS) entry which is preliminary data.</text>
</comment>
<proteinExistence type="predicted"/>